<protein>
    <recommendedName>
        <fullName evidence="13">alpha-1,2-Mannosidase</fullName>
        <ecNumber evidence="13">3.2.1.-</ecNumber>
    </recommendedName>
</protein>
<keyword evidence="4" id="KW-0732">Signal</keyword>
<evidence type="ECO:0000256" key="6">
    <source>
        <dbReference type="ARBA" id="ARBA00023157"/>
    </source>
</evidence>
<keyword evidence="5 13" id="KW-0378">Hydrolase</keyword>
<evidence type="ECO:0000256" key="1">
    <source>
        <dbReference type="ARBA" id="ARBA00001913"/>
    </source>
</evidence>
<dbReference type="GO" id="GO:0036503">
    <property type="term" value="P:ERAD pathway"/>
    <property type="evidence" value="ECO:0007669"/>
    <property type="project" value="UniProtKB-ARBA"/>
</dbReference>
<keyword evidence="8 13" id="KW-0326">Glycosidase</keyword>
<keyword evidence="11" id="KW-0106">Calcium</keyword>
<evidence type="ECO:0000313" key="15">
    <source>
        <dbReference type="EMBL" id="RKP36907.1"/>
    </source>
</evidence>
<comment type="catalytic activity">
    <reaction evidence="10">
        <text>N(4)-(alpha-D-Man-(1-&gt;2)-alpha-D-Man-(1-&gt;2)-alpha-D-Man-(1-&gt;3)-[alpha-D-Man-(1-&gt;2)-alpha-D-Man-(1-&gt;3)-[alpha-D-Man-(1-&gt;2)-alpha-D-Man-(1-&gt;6)]-alpha-D-Man-(1-&gt;6)]-beta-D-Man-(1-&gt;4)-beta-D-GlcNAc-(1-&gt;4)-beta-D-GlcNAc)-L-asparaginyl-[protein] (N-glucan mannose isomer 9A1,2,3B1,2,3) + 4 H2O = N(4)-(alpha-D-Man-(1-&gt;3)-[alpha-D-Man-(1-&gt;3)-[alpha-D-Man-(1-&gt;6)]-alpha-D-Man-(1-&gt;6)]-beta-D-Man-(1-&gt;4)-beta-D-GlcNAc-(1-&gt;4)-beta-D-GlcNAc)-L-asparaginyl-[protein] (N-glucan mannose isomer 5A1,2) + 4 beta-D-mannose</text>
        <dbReference type="Rhea" id="RHEA:56008"/>
        <dbReference type="Rhea" id="RHEA-COMP:14356"/>
        <dbReference type="Rhea" id="RHEA-COMP:14367"/>
        <dbReference type="ChEBI" id="CHEBI:15377"/>
        <dbReference type="ChEBI" id="CHEBI:28563"/>
        <dbReference type="ChEBI" id="CHEBI:59087"/>
        <dbReference type="ChEBI" id="CHEBI:139493"/>
        <dbReference type="EC" id="3.2.1.113"/>
    </reaction>
</comment>
<evidence type="ECO:0000256" key="14">
    <source>
        <dbReference type="SAM" id="MobiDB-lite"/>
    </source>
</evidence>
<evidence type="ECO:0000256" key="5">
    <source>
        <dbReference type="ARBA" id="ARBA00022801"/>
    </source>
</evidence>
<proteinExistence type="inferred from homology"/>
<gene>
    <name evidence="15" type="ORF">BJ085DRAFT_31390</name>
</gene>
<comment type="pathway">
    <text evidence="2">Protein modification; protein glycosylation.</text>
</comment>
<evidence type="ECO:0000256" key="2">
    <source>
        <dbReference type="ARBA" id="ARBA00004922"/>
    </source>
</evidence>
<dbReference type="GO" id="GO:0016020">
    <property type="term" value="C:membrane"/>
    <property type="evidence" value="ECO:0007669"/>
    <property type="project" value="InterPro"/>
</dbReference>
<dbReference type="Pfam" id="PF01532">
    <property type="entry name" value="Glyco_hydro_47"/>
    <property type="match status" value="1"/>
</dbReference>
<evidence type="ECO:0000256" key="11">
    <source>
        <dbReference type="PIRSR" id="PIRSR601382-2"/>
    </source>
</evidence>
<evidence type="ECO:0000256" key="8">
    <source>
        <dbReference type="ARBA" id="ARBA00023295"/>
    </source>
</evidence>
<dbReference type="Gene3D" id="1.50.10.10">
    <property type="match status" value="1"/>
</dbReference>
<dbReference type="InterPro" id="IPR036026">
    <property type="entry name" value="Seven-hairpin_glycosidases"/>
</dbReference>
<dbReference type="GO" id="GO:0005783">
    <property type="term" value="C:endoplasmic reticulum"/>
    <property type="evidence" value="ECO:0007669"/>
    <property type="project" value="TreeGrafter"/>
</dbReference>
<dbReference type="AlphaFoldDB" id="A0A4P9ZTT6"/>
<name>A0A4P9ZTT6_9FUNG</name>
<keyword evidence="7" id="KW-0325">Glycoprotein</keyword>
<sequence>MSFSPQSASTTPPLAPLQSANNEIPDNSDITFGGLGDSFYEPVLSDPDKSFLAHFGSGNVLSTKMEHLACFAPGMLAIGSKVLDRPQGMAVAKSLLEGCMFMYAGTASGLVPESVYFATEDSYRQLERVRPDLAQQIDERGFYIDNSVNILRPEMVESLFVFYRLTGDRKYQEHGWNIFKAFEKYAKTPYAFSALRNVDDASLSIERNWADSMESFFLAETMKYLYFLFADPSVISLDEYVFNTEAHPLKIMNDSDE</sequence>
<dbReference type="SUPFAM" id="SSF48225">
    <property type="entry name" value="Seven-hairpin glycosidases"/>
    <property type="match status" value="1"/>
</dbReference>
<organism evidence="15 16">
    <name type="scientific">Dimargaris cristalligena</name>
    <dbReference type="NCBI Taxonomy" id="215637"/>
    <lineage>
        <taxon>Eukaryota</taxon>
        <taxon>Fungi</taxon>
        <taxon>Fungi incertae sedis</taxon>
        <taxon>Zoopagomycota</taxon>
        <taxon>Kickxellomycotina</taxon>
        <taxon>Dimargaritomycetes</taxon>
        <taxon>Dimargaritales</taxon>
        <taxon>Dimargaritaceae</taxon>
        <taxon>Dimargaris</taxon>
    </lineage>
</organism>
<reference evidence="16" key="1">
    <citation type="journal article" date="2018" name="Nat. Microbiol.">
        <title>Leveraging single-cell genomics to expand the fungal tree of life.</title>
        <authorList>
            <person name="Ahrendt S.R."/>
            <person name="Quandt C.A."/>
            <person name="Ciobanu D."/>
            <person name="Clum A."/>
            <person name="Salamov A."/>
            <person name="Andreopoulos B."/>
            <person name="Cheng J.F."/>
            <person name="Woyke T."/>
            <person name="Pelin A."/>
            <person name="Henrissat B."/>
            <person name="Reynolds N.K."/>
            <person name="Benny G.L."/>
            <person name="Smith M.E."/>
            <person name="James T.Y."/>
            <person name="Grigoriev I.V."/>
        </authorList>
    </citation>
    <scope>NUCLEOTIDE SEQUENCE [LARGE SCALE GENOMIC DNA]</scope>
    <source>
        <strain evidence="16">RSA 468</strain>
    </source>
</reference>
<keyword evidence="6 12" id="KW-1015">Disulfide bond</keyword>
<dbReference type="GO" id="GO:0005975">
    <property type="term" value="P:carbohydrate metabolic process"/>
    <property type="evidence" value="ECO:0007669"/>
    <property type="project" value="InterPro"/>
</dbReference>
<evidence type="ECO:0000256" key="10">
    <source>
        <dbReference type="ARBA" id="ARBA00048605"/>
    </source>
</evidence>
<evidence type="ECO:0000256" key="4">
    <source>
        <dbReference type="ARBA" id="ARBA00022729"/>
    </source>
</evidence>
<dbReference type="InterPro" id="IPR050749">
    <property type="entry name" value="Glycosyl_Hydrolase_47"/>
</dbReference>
<comment type="similarity">
    <text evidence="3 13">Belongs to the glycosyl hydrolase 47 family.</text>
</comment>
<dbReference type="GO" id="GO:0005509">
    <property type="term" value="F:calcium ion binding"/>
    <property type="evidence" value="ECO:0007669"/>
    <property type="project" value="InterPro"/>
</dbReference>
<dbReference type="Proteomes" id="UP000268162">
    <property type="component" value="Unassembled WGS sequence"/>
</dbReference>
<dbReference type="PRINTS" id="PR00747">
    <property type="entry name" value="GLYHDRLASE47"/>
</dbReference>
<dbReference type="InterPro" id="IPR012341">
    <property type="entry name" value="6hp_glycosidase-like_sf"/>
</dbReference>
<comment type="catalytic activity">
    <reaction evidence="9">
        <text>N(4)-(alpha-D-Man-(1-&gt;2)-alpha-D-Man-(1-&gt;2)-alpha-D-Man-(1-&gt;3)-[alpha-D-Man-(1-&gt;3)-[alpha-D-Man-(1-&gt;2)-alpha-D-Man-(1-&gt;6)]-alpha-D-Man-(1-&gt;6)]-beta-D-Man-(1-&gt;4)-beta-D-GlcNAc-(1-&gt;4)-beta-D-GlcNAc)-L-asparaginyl-[protein] (N-glucan mannose isomer 8A1,2,3B1,3) + 3 H2O = N(4)-(alpha-D-Man-(1-&gt;3)-[alpha-D-Man-(1-&gt;3)-[alpha-D-Man-(1-&gt;6)]-alpha-D-Man-(1-&gt;6)]-beta-D-Man-(1-&gt;4)-beta-D-GlcNAc-(1-&gt;4)-beta-D-GlcNAc)-L-asparaginyl-[protein] (N-glucan mannose isomer 5A1,2) + 3 beta-D-mannose</text>
        <dbReference type="Rhea" id="RHEA:56028"/>
        <dbReference type="Rhea" id="RHEA-COMP:14358"/>
        <dbReference type="Rhea" id="RHEA-COMP:14367"/>
        <dbReference type="ChEBI" id="CHEBI:15377"/>
        <dbReference type="ChEBI" id="CHEBI:28563"/>
        <dbReference type="ChEBI" id="CHEBI:59087"/>
        <dbReference type="ChEBI" id="CHEBI:60628"/>
        <dbReference type="EC" id="3.2.1.113"/>
    </reaction>
</comment>
<dbReference type="EC" id="3.2.1.-" evidence="13"/>
<evidence type="ECO:0000313" key="16">
    <source>
        <dbReference type="Proteomes" id="UP000268162"/>
    </source>
</evidence>
<evidence type="ECO:0000256" key="7">
    <source>
        <dbReference type="ARBA" id="ARBA00023180"/>
    </source>
</evidence>
<comment type="cofactor">
    <cofactor evidence="1 11">
        <name>Ca(2+)</name>
        <dbReference type="ChEBI" id="CHEBI:29108"/>
    </cofactor>
</comment>
<feature type="disulfide bond" evidence="12">
    <location>
        <begin position="70"/>
        <end position="99"/>
    </location>
</feature>
<feature type="region of interest" description="Disordered" evidence="14">
    <location>
        <begin position="1"/>
        <end position="22"/>
    </location>
</feature>
<evidence type="ECO:0000256" key="9">
    <source>
        <dbReference type="ARBA" id="ARBA00047669"/>
    </source>
</evidence>
<dbReference type="InterPro" id="IPR001382">
    <property type="entry name" value="Glyco_hydro_47"/>
</dbReference>
<dbReference type="STRING" id="215637.A0A4P9ZTT6"/>
<dbReference type="EMBL" id="ML002575">
    <property type="protein sequence ID" value="RKP36907.1"/>
    <property type="molecule type" value="Genomic_DNA"/>
</dbReference>
<dbReference type="PANTHER" id="PTHR11742">
    <property type="entry name" value="MANNOSYL-OLIGOSACCHARIDE ALPHA-1,2-MANNOSIDASE-RELATED"/>
    <property type="match status" value="1"/>
</dbReference>
<dbReference type="GO" id="GO:0004571">
    <property type="term" value="F:mannosyl-oligosaccharide 1,2-alpha-mannosidase activity"/>
    <property type="evidence" value="ECO:0007669"/>
    <property type="project" value="UniProtKB-EC"/>
</dbReference>
<keyword evidence="16" id="KW-1185">Reference proteome</keyword>
<dbReference type="PANTHER" id="PTHR11742:SF101">
    <property type="entry name" value="MANNOSYL-OLIGOSACCHARIDE ALPHA-1,2-MANNOSIDASE 1B"/>
    <property type="match status" value="1"/>
</dbReference>
<feature type="binding site" evidence="11">
    <location>
        <position position="244"/>
    </location>
    <ligand>
        <name>Ca(2+)</name>
        <dbReference type="ChEBI" id="CHEBI:29108"/>
    </ligand>
</feature>
<accession>A0A4P9ZTT6</accession>
<keyword evidence="11" id="KW-0479">Metal-binding</keyword>
<evidence type="ECO:0000256" key="13">
    <source>
        <dbReference type="RuleBase" id="RU361193"/>
    </source>
</evidence>
<evidence type="ECO:0000256" key="12">
    <source>
        <dbReference type="PIRSR" id="PIRSR601382-3"/>
    </source>
</evidence>
<evidence type="ECO:0000256" key="3">
    <source>
        <dbReference type="ARBA" id="ARBA00007658"/>
    </source>
</evidence>